<proteinExistence type="predicted"/>
<accession>B0B4Z8</accession>
<feature type="region of interest" description="Disordered" evidence="1">
    <location>
        <begin position="1"/>
        <end position="21"/>
    </location>
</feature>
<reference evidence="2" key="1">
    <citation type="journal article" date="2008" name="Chem. Biol.">
        <title>Molecular Analysis of the Kirromycin Biosynthetic Gene Cluster Revealed beta-Alanine as Precursor of the Pyridone Moiety.</title>
        <authorList>
            <person name="Weber T."/>
            <person name="Laiple K.J."/>
            <person name="Pross E.K."/>
            <person name="Textor A."/>
            <person name="Grond S."/>
            <person name="Welzel K."/>
            <person name="Pelzer S."/>
            <person name="Vente A."/>
            <person name="Wohlleben W."/>
        </authorList>
    </citation>
    <scope>NUCLEOTIDE SEQUENCE</scope>
    <source>
        <strain evidence="2">Tu 365</strain>
    </source>
</reference>
<dbReference type="AlphaFoldDB" id="B0B4Z8"/>
<gene>
    <name evidence="2" type="ORF">orf_L3</name>
</gene>
<protein>
    <submittedName>
        <fullName evidence="2">Putative zinc dependent dehydrogenase</fullName>
    </submittedName>
</protein>
<evidence type="ECO:0000256" key="1">
    <source>
        <dbReference type="SAM" id="MobiDB-lite"/>
    </source>
</evidence>
<name>B0B4Z8_STRCU</name>
<organism evidence="2">
    <name type="scientific">Streptomyces collinus</name>
    <dbReference type="NCBI Taxonomy" id="42684"/>
    <lineage>
        <taxon>Bacteria</taxon>
        <taxon>Bacillati</taxon>
        <taxon>Actinomycetota</taxon>
        <taxon>Actinomycetes</taxon>
        <taxon>Kitasatosporales</taxon>
        <taxon>Streptomycetaceae</taxon>
        <taxon>Streptomyces</taxon>
    </lineage>
</organism>
<dbReference type="EMBL" id="AM746336">
    <property type="protein sequence ID" value="CAN89627.1"/>
    <property type="molecule type" value="Genomic_DNA"/>
</dbReference>
<sequence>MRASAAKLPRGRSTPPAMSAPRHVVAVDGHELFLSQVGPRGGAAPGHRFLPDLIRPGRVFDLIVPLAQVTEGYRAMDERRAVKAHLEP</sequence>
<evidence type="ECO:0000313" key="2">
    <source>
        <dbReference type="EMBL" id="CAN89627.1"/>
    </source>
</evidence>